<dbReference type="Proteomes" id="UP000003277">
    <property type="component" value="Unassembled WGS sequence"/>
</dbReference>
<keyword evidence="3 6" id="KW-0808">Transferase</keyword>
<protein>
    <submittedName>
        <fullName evidence="6">RNA methyltransferase, TrmH family, group 3</fullName>
    </submittedName>
</protein>
<keyword evidence="7" id="KW-1185">Reference proteome</keyword>
<gene>
    <name evidence="6" type="ORF">HMPREF9453_00302</name>
</gene>
<dbReference type="Pfam" id="PF00588">
    <property type="entry name" value="SpoU_methylase"/>
    <property type="match status" value="1"/>
</dbReference>
<feature type="compositionally biased region" description="Basic and acidic residues" evidence="4">
    <location>
        <begin position="1"/>
        <end position="10"/>
    </location>
</feature>
<dbReference type="GO" id="GO:0003723">
    <property type="term" value="F:RNA binding"/>
    <property type="evidence" value="ECO:0007669"/>
    <property type="project" value="InterPro"/>
</dbReference>
<dbReference type="PATRIC" id="fig|742743.3.peg.309"/>
<reference evidence="6 7" key="1">
    <citation type="submission" date="2011-11" db="EMBL/GenBank/DDBJ databases">
        <title>The Genome Sequence of Dialister succinatiphilus YIT 11850.</title>
        <authorList>
            <consortium name="The Broad Institute Genome Sequencing Platform"/>
            <person name="Earl A."/>
            <person name="Ward D."/>
            <person name="Feldgarden M."/>
            <person name="Gevers D."/>
            <person name="Morotomi M."/>
            <person name="Young S.K."/>
            <person name="Zeng Q."/>
            <person name="Gargeya S."/>
            <person name="Fitzgerald M."/>
            <person name="Haas B."/>
            <person name="Abouelleil A."/>
            <person name="Alvarado L."/>
            <person name="Arachchi H.M."/>
            <person name="Berlin A."/>
            <person name="Brown A."/>
            <person name="Chapman S.B."/>
            <person name="Dunbar C."/>
            <person name="Gearin G."/>
            <person name="Goldberg J."/>
            <person name="Griggs A."/>
            <person name="Gujja S."/>
            <person name="Heiman D."/>
            <person name="Howarth C."/>
            <person name="Lui A."/>
            <person name="MacDonald P.J.P."/>
            <person name="Montmayeur A."/>
            <person name="Murphy C."/>
            <person name="Neiman D."/>
            <person name="Pearson M."/>
            <person name="Priest M."/>
            <person name="Roberts A."/>
            <person name="Saif S."/>
            <person name="Shea T."/>
            <person name="Sisk P."/>
            <person name="Stolte C."/>
            <person name="Sykes S."/>
            <person name="Wortman J."/>
            <person name="Nusbaum C."/>
            <person name="Birren B."/>
        </authorList>
    </citation>
    <scope>NUCLEOTIDE SEQUENCE [LARGE SCALE GENOMIC DNA]</scope>
    <source>
        <strain evidence="6 7">YIT 11850</strain>
    </source>
</reference>
<dbReference type="GO" id="GO:0005829">
    <property type="term" value="C:cytosol"/>
    <property type="evidence" value="ECO:0007669"/>
    <property type="project" value="TreeGrafter"/>
</dbReference>
<sequence>MKTDKRERPSFKQKQSGQRRQPLSSSTRDGRKKRPLKKEGSSDSFLICGRNSVSEFLKSRGVRRVFLKEGKKDDRLLSLAALAEKQGVPVEEVKEEKLDDMSGGVVHQGIAALLKPYEYADLDRVLADWEGKSPILILLDGLEDVRNLGAIVRTAECAGAAAVLLPKHKSPPVTAAAMKTAAGAFAYLPVCQTGNIRQTLEMLKEKGFWVVGADMDGESLYYDANLKGPLVIVMGAEGKGVSPLTRKMCDFCVRIPMKGKVSSLNVSVAAALLIYEAAKQRDEL</sequence>
<dbReference type="FunFam" id="3.40.1280.10:FF:000008">
    <property type="entry name" value="Group 3 RNA methyltransferase TrmH"/>
    <property type="match status" value="1"/>
</dbReference>
<dbReference type="HOGENOM" id="CLU_021322_0_1_9"/>
<dbReference type="Gene3D" id="3.40.1280.10">
    <property type="match status" value="1"/>
</dbReference>
<dbReference type="SMART" id="SM00967">
    <property type="entry name" value="SpoU_sub_bind"/>
    <property type="match status" value="1"/>
</dbReference>
<evidence type="ECO:0000256" key="1">
    <source>
        <dbReference type="ARBA" id="ARBA00007228"/>
    </source>
</evidence>
<dbReference type="AlphaFoldDB" id="H1CY64"/>
<dbReference type="RefSeq" id="WP_008858808.1">
    <property type="nucleotide sequence ID" value="NZ_JH591187.1"/>
</dbReference>
<evidence type="ECO:0000313" key="7">
    <source>
        <dbReference type="Proteomes" id="UP000003277"/>
    </source>
</evidence>
<evidence type="ECO:0000256" key="3">
    <source>
        <dbReference type="ARBA" id="ARBA00022679"/>
    </source>
</evidence>
<dbReference type="OrthoDB" id="9794400at2"/>
<dbReference type="InterPro" id="IPR004441">
    <property type="entry name" value="rRNA_MeTrfase_TrmH"/>
</dbReference>
<dbReference type="InterPro" id="IPR029026">
    <property type="entry name" value="tRNA_m1G_MTases_N"/>
</dbReference>
<keyword evidence="2 6" id="KW-0489">Methyltransferase</keyword>
<evidence type="ECO:0000256" key="2">
    <source>
        <dbReference type="ARBA" id="ARBA00022603"/>
    </source>
</evidence>
<dbReference type="InterPro" id="IPR013123">
    <property type="entry name" value="SpoU_subst-bd"/>
</dbReference>
<dbReference type="InterPro" id="IPR001537">
    <property type="entry name" value="SpoU_MeTrfase"/>
</dbReference>
<dbReference type="EMBL" id="ADLT01000009">
    <property type="protein sequence ID" value="EHO63731.1"/>
    <property type="molecule type" value="Genomic_DNA"/>
</dbReference>
<feature type="domain" description="RNA 2-O ribose methyltransferase substrate binding" evidence="5">
    <location>
        <begin position="46"/>
        <end position="120"/>
    </location>
</feature>
<dbReference type="SUPFAM" id="SSF55315">
    <property type="entry name" value="L30e-like"/>
    <property type="match status" value="1"/>
</dbReference>
<dbReference type="CDD" id="cd18103">
    <property type="entry name" value="SpoU-like_RlmB"/>
    <property type="match status" value="1"/>
</dbReference>
<organism evidence="6 7">
    <name type="scientific">Dialister succinatiphilus YIT 11850</name>
    <dbReference type="NCBI Taxonomy" id="742743"/>
    <lineage>
        <taxon>Bacteria</taxon>
        <taxon>Bacillati</taxon>
        <taxon>Bacillota</taxon>
        <taxon>Negativicutes</taxon>
        <taxon>Veillonellales</taxon>
        <taxon>Veillonellaceae</taxon>
        <taxon>Dialister</taxon>
    </lineage>
</organism>
<dbReference type="InterPro" id="IPR029064">
    <property type="entry name" value="Ribosomal_eL30-like_sf"/>
</dbReference>
<comment type="caution">
    <text evidence="6">The sequence shown here is derived from an EMBL/GenBank/DDBJ whole genome shotgun (WGS) entry which is preliminary data.</text>
</comment>
<feature type="region of interest" description="Disordered" evidence="4">
    <location>
        <begin position="1"/>
        <end position="43"/>
    </location>
</feature>
<dbReference type="GO" id="GO:0006396">
    <property type="term" value="P:RNA processing"/>
    <property type="evidence" value="ECO:0007669"/>
    <property type="project" value="InterPro"/>
</dbReference>
<name>H1CY64_9FIRM</name>
<comment type="similarity">
    <text evidence="1">Belongs to the class IV-like SAM-binding methyltransferase superfamily. RNA methyltransferase TrmH family.</text>
</comment>
<dbReference type="GO" id="GO:0008173">
    <property type="term" value="F:RNA methyltransferase activity"/>
    <property type="evidence" value="ECO:0007669"/>
    <property type="project" value="InterPro"/>
</dbReference>
<accession>H1CY64</accession>
<feature type="compositionally biased region" description="Polar residues" evidence="4">
    <location>
        <begin position="12"/>
        <end position="27"/>
    </location>
</feature>
<evidence type="ECO:0000259" key="5">
    <source>
        <dbReference type="SMART" id="SM00967"/>
    </source>
</evidence>
<dbReference type="GO" id="GO:0032259">
    <property type="term" value="P:methylation"/>
    <property type="evidence" value="ECO:0007669"/>
    <property type="project" value="UniProtKB-KW"/>
</dbReference>
<dbReference type="STRING" id="742743.HMPREF9453_00302"/>
<dbReference type="InterPro" id="IPR029028">
    <property type="entry name" value="Alpha/beta_knot_MTases"/>
</dbReference>
<evidence type="ECO:0000313" key="6">
    <source>
        <dbReference type="EMBL" id="EHO63731.1"/>
    </source>
</evidence>
<dbReference type="PANTHER" id="PTHR46429:SF1">
    <property type="entry name" value="23S RRNA (GUANOSINE-2'-O-)-METHYLTRANSFERASE RLMB"/>
    <property type="match status" value="1"/>
</dbReference>
<dbReference type="SUPFAM" id="SSF75217">
    <property type="entry name" value="alpha/beta knot"/>
    <property type="match status" value="1"/>
</dbReference>
<dbReference type="NCBIfam" id="TIGR00186">
    <property type="entry name" value="rRNA_methyl_3"/>
    <property type="match status" value="1"/>
</dbReference>
<dbReference type="PANTHER" id="PTHR46429">
    <property type="entry name" value="23S RRNA (GUANOSINE-2'-O-)-METHYLTRANSFERASE RLMB"/>
    <property type="match status" value="1"/>
</dbReference>
<evidence type="ECO:0000256" key="4">
    <source>
        <dbReference type="SAM" id="MobiDB-lite"/>
    </source>
</evidence>
<dbReference type="Gene3D" id="3.30.1330.30">
    <property type="match status" value="1"/>
</dbReference>
<dbReference type="eggNOG" id="COG0566">
    <property type="taxonomic scope" value="Bacteria"/>
</dbReference>
<dbReference type="Pfam" id="PF08032">
    <property type="entry name" value="SpoU_sub_bind"/>
    <property type="match status" value="1"/>
</dbReference>
<proteinExistence type="inferred from homology"/>